<dbReference type="Gene3D" id="3.40.50.720">
    <property type="entry name" value="NAD(P)-binding Rossmann-like Domain"/>
    <property type="match status" value="1"/>
</dbReference>
<dbReference type="SUPFAM" id="SSF51735">
    <property type="entry name" value="NAD(P)-binding Rossmann-fold domains"/>
    <property type="match status" value="1"/>
</dbReference>
<keyword evidence="6" id="KW-0560">Oxidoreductase</keyword>
<keyword evidence="9" id="KW-1185">Reference proteome</keyword>
<dbReference type="PANTHER" id="PTHR10491">
    <property type="entry name" value="DTDP-4-DEHYDRORHAMNOSE REDUCTASE"/>
    <property type="match status" value="1"/>
</dbReference>
<dbReference type="Gene3D" id="3.90.25.10">
    <property type="entry name" value="UDP-galactose 4-epimerase, domain 1"/>
    <property type="match status" value="1"/>
</dbReference>
<reference evidence="9" key="1">
    <citation type="submission" date="2016-11" db="EMBL/GenBank/DDBJ databases">
        <authorList>
            <person name="Varghese N."/>
            <person name="Submissions S."/>
        </authorList>
    </citation>
    <scope>NUCLEOTIDE SEQUENCE [LARGE SCALE GENOMIC DNA]</scope>
    <source>
        <strain evidence="9">DSM 29440</strain>
    </source>
</reference>
<dbReference type="STRING" id="1217970.SAMN05444002_3521"/>
<evidence type="ECO:0000256" key="5">
    <source>
        <dbReference type="ARBA" id="ARBA00048200"/>
    </source>
</evidence>
<evidence type="ECO:0000256" key="3">
    <source>
        <dbReference type="ARBA" id="ARBA00012929"/>
    </source>
</evidence>
<dbReference type="InterPro" id="IPR029903">
    <property type="entry name" value="RmlD-like-bd"/>
</dbReference>
<dbReference type="RefSeq" id="WP_245794516.1">
    <property type="nucleotide sequence ID" value="NZ_FSRL01000001.1"/>
</dbReference>
<dbReference type="AlphaFoldDB" id="A0A1N6HMD9"/>
<keyword evidence="6" id="KW-0521">NADP</keyword>
<accession>A0A1N6HMD9</accession>
<evidence type="ECO:0000313" key="8">
    <source>
        <dbReference type="EMBL" id="SIO21014.1"/>
    </source>
</evidence>
<dbReference type="EC" id="1.1.1.133" evidence="3 6"/>
<dbReference type="NCBIfam" id="TIGR01214">
    <property type="entry name" value="rmlD"/>
    <property type="match status" value="1"/>
</dbReference>
<evidence type="ECO:0000259" key="7">
    <source>
        <dbReference type="Pfam" id="PF04321"/>
    </source>
</evidence>
<dbReference type="InterPro" id="IPR036291">
    <property type="entry name" value="NAD(P)-bd_dom_sf"/>
</dbReference>
<dbReference type="CDD" id="cd05254">
    <property type="entry name" value="dTDP_HR_like_SDR_e"/>
    <property type="match status" value="1"/>
</dbReference>
<dbReference type="EMBL" id="FSRL01000001">
    <property type="protein sequence ID" value="SIO21014.1"/>
    <property type="molecule type" value="Genomic_DNA"/>
</dbReference>
<feature type="domain" description="RmlD-like substrate binding" evidence="7">
    <location>
        <begin position="6"/>
        <end position="288"/>
    </location>
</feature>
<dbReference type="Proteomes" id="UP000184932">
    <property type="component" value="Unassembled WGS sequence"/>
</dbReference>
<proteinExistence type="inferred from homology"/>
<dbReference type="PANTHER" id="PTHR10491:SF4">
    <property type="entry name" value="METHIONINE ADENOSYLTRANSFERASE 2 SUBUNIT BETA"/>
    <property type="match status" value="1"/>
</dbReference>
<evidence type="ECO:0000313" key="9">
    <source>
        <dbReference type="Proteomes" id="UP000184932"/>
    </source>
</evidence>
<comment type="cofactor">
    <cofactor evidence="6">
        <name>Mg(2+)</name>
        <dbReference type="ChEBI" id="CHEBI:18420"/>
    </cofactor>
    <text evidence="6">Binds 1 Mg(2+) ion per monomer.</text>
</comment>
<evidence type="ECO:0000256" key="1">
    <source>
        <dbReference type="ARBA" id="ARBA00004781"/>
    </source>
</evidence>
<gene>
    <name evidence="8" type="ORF">SAMN05444002_3521</name>
</gene>
<evidence type="ECO:0000256" key="6">
    <source>
        <dbReference type="RuleBase" id="RU364082"/>
    </source>
</evidence>
<comment type="pathway">
    <text evidence="1 6">Carbohydrate biosynthesis; dTDP-L-rhamnose biosynthesis.</text>
</comment>
<dbReference type="UniPathway" id="UPA00124"/>
<dbReference type="InterPro" id="IPR005913">
    <property type="entry name" value="dTDP_dehydrorham_reduct"/>
</dbReference>
<dbReference type="GO" id="GO:0008831">
    <property type="term" value="F:dTDP-4-dehydrorhamnose reductase activity"/>
    <property type="evidence" value="ECO:0007669"/>
    <property type="project" value="UniProtKB-EC"/>
</dbReference>
<sequence length="301" mass="30825">MAADGMRLLVFGQTGQVARELLALESERIQVETVPRSRADLARPGEAAAVVALSEADAVINAAAYTAVDRAEEEPALALAVNGAAPGEIARACARRGLPLVHVSSDYVFDGSGDTPRGVGSPVAPLGSYGRSKLAGEQAVRAAGGVHAILRTSWVFSAHGANFVRTMLRLAADRDSLGVVDDQIGGPTAAAEIAAACVTIAGALKAAPDKTGTYHLSGTPDVSWAGFAQEILAQAGLACAVTPIPSAAYPTPALRPLNSRLDCTATEAVFGIARPDWRAGLAAVLKQMGERADAPPQRMAG</sequence>
<name>A0A1N6HMD9_9RHOB</name>
<organism evidence="8 9">
    <name type="scientific">Vannielia litorea</name>
    <dbReference type="NCBI Taxonomy" id="1217970"/>
    <lineage>
        <taxon>Bacteria</taxon>
        <taxon>Pseudomonadati</taxon>
        <taxon>Pseudomonadota</taxon>
        <taxon>Alphaproteobacteria</taxon>
        <taxon>Rhodobacterales</taxon>
        <taxon>Paracoccaceae</taxon>
        <taxon>Vannielia</taxon>
    </lineage>
</organism>
<evidence type="ECO:0000256" key="2">
    <source>
        <dbReference type="ARBA" id="ARBA00010944"/>
    </source>
</evidence>
<protein>
    <recommendedName>
        <fullName evidence="4 6">dTDP-4-dehydrorhamnose reductase</fullName>
        <ecNumber evidence="3 6">1.1.1.133</ecNumber>
    </recommendedName>
</protein>
<dbReference type="Pfam" id="PF04321">
    <property type="entry name" value="RmlD_sub_bind"/>
    <property type="match status" value="1"/>
</dbReference>
<comment type="catalytic activity">
    <reaction evidence="5 6">
        <text>dTDP-beta-L-rhamnose + NADP(+) = dTDP-4-dehydro-beta-L-rhamnose + NADPH + H(+)</text>
        <dbReference type="Rhea" id="RHEA:21796"/>
        <dbReference type="ChEBI" id="CHEBI:15378"/>
        <dbReference type="ChEBI" id="CHEBI:57510"/>
        <dbReference type="ChEBI" id="CHEBI:57783"/>
        <dbReference type="ChEBI" id="CHEBI:58349"/>
        <dbReference type="ChEBI" id="CHEBI:62830"/>
        <dbReference type="EC" id="1.1.1.133"/>
    </reaction>
</comment>
<comment type="similarity">
    <text evidence="2 6">Belongs to the dTDP-4-dehydrorhamnose reductase family.</text>
</comment>
<dbReference type="GO" id="GO:0019305">
    <property type="term" value="P:dTDP-rhamnose biosynthetic process"/>
    <property type="evidence" value="ECO:0007669"/>
    <property type="project" value="UniProtKB-UniPathway"/>
</dbReference>
<evidence type="ECO:0000256" key="4">
    <source>
        <dbReference type="ARBA" id="ARBA00017099"/>
    </source>
</evidence>
<comment type="function">
    <text evidence="6">Catalyzes the reduction of dTDP-6-deoxy-L-lyxo-4-hexulose to yield dTDP-L-rhamnose.</text>
</comment>